<evidence type="ECO:0000313" key="2">
    <source>
        <dbReference type="Proteomes" id="UP000001030"/>
    </source>
</evidence>
<sequence length="41" mass="4916">MDGFCKQSNMRFLRGGRQERHIGDFSDWCRAYSDEKEIFAQ</sequence>
<keyword evidence="2" id="KW-1185">Reference proteome</keyword>
<reference evidence="2" key="1">
    <citation type="submission" date="2008-05" db="EMBL/GenBank/DDBJ databases">
        <title>Complete sequence of Shigella boydii serotype 18 strain BS512.</title>
        <authorList>
            <person name="Rasko D.A."/>
            <person name="Rosovitz M."/>
            <person name="Maurelli A.T."/>
            <person name="Myers G."/>
            <person name="Seshadri R."/>
            <person name="Cer R."/>
            <person name="Jiang L."/>
            <person name="Ravel J."/>
            <person name="Sebastian Y."/>
        </authorList>
    </citation>
    <scope>NUCLEOTIDE SEQUENCE [LARGE SCALE GENOMIC DNA]</scope>
    <source>
        <strain evidence="2">CDC 3083-94 / BS512</strain>
    </source>
</reference>
<dbReference type="KEGG" id="sbc:SbBS512_E1099"/>
<dbReference type="EMBL" id="CP001063">
    <property type="protein sequence ID" value="ACD09932.1"/>
    <property type="molecule type" value="Genomic_DNA"/>
</dbReference>
<organism evidence="1 2">
    <name type="scientific">Shigella boydii serotype 18 (strain CDC 3083-94 / BS512)</name>
    <dbReference type="NCBI Taxonomy" id="344609"/>
    <lineage>
        <taxon>Bacteria</taxon>
        <taxon>Pseudomonadati</taxon>
        <taxon>Pseudomonadota</taxon>
        <taxon>Gammaproteobacteria</taxon>
        <taxon>Enterobacterales</taxon>
        <taxon>Enterobacteriaceae</taxon>
        <taxon>Shigella</taxon>
    </lineage>
</organism>
<dbReference type="Proteomes" id="UP000001030">
    <property type="component" value="Chromosome"/>
</dbReference>
<protein>
    <submittedName>
        <fullName evidence="1">Uncharacterized protein</fullName>
    </submittedName>
</protein>
<proteinExistence type="predicted"/>
<accession>B2TXK8</accession>
<gene>
    <name evidence="1" type="ordered locus">SbBS512_E1099</name>
</gene>
<dbReference type="HOGENOM" id="CLU_3276613_0_0_6"/>
<evidence type="ECO:0000313" key="1">
    <source>
        <dbReference type="EMBL" id="ACD09932.1"/>
    </source>
</evidence>
<dbReference type="AlphaFoldDB" id="B2TXK8"/>
<name>B2TXK8_SHIB3</name>